<sequence length="409" mass="41896">MRTVEEHQRVVAELIAARPAVTVGLAEAEGRVLAGDVAAPLSLPVFDNSAMDGYAVRAQDVAGASDAAPVKLPVADDIPAGRTDPLSLAPGTAHRIMTGAPLPSGATAVVPVEFTDGGTDTVEIRATAREGQHIRLAGEDVTAGTTVLRAGHVVSPAALGLAAALGLGRLTVLPRQRVLVMSTGSELVSAGTELKPGQIYESNAVMLAAAAREAGAEVVATPTSSDDVTQFSTVLEGYAGQADLIITTGGVSAGAYEVVKDAFGGSGGVEFVKVAMQPGMPQGAGRLHRAAGPATSDPGTPIVTLPGNPVSALVSFEVFVRPALRAAMGLPNPHRPRRNAVLTEGLTSPKGKRQFRRGVYDPTAGTVTTYGPPASHHLRWLASANCLLEIAEDVTEMAAGEPVQLWDLS</sequence>
<keyword evidence="4 7" id="KW-0500">Molybdenum</keyword>
<keyword evidence="7" id="KW-0808">Transferase</keyword>
<dbReference type="InterPro" id="IPR005111">
    <property type="entry name" value="MoeA_C_domain_IV"/>
</dbReference>
<comment type="function">
    <text evidence="1 7">Catalyzes the insertion of molybdate into adenylated molybdopterin with the concomitant release of AMP.</text>
</comment>
<keyword evidence="7" id="KW-0479">Metal-binding</keyword>
<comment type="pathway">
    <text evidence="2 7">Cofactor biosynthesis; molybdopterin biosynthesis.</text>
</comment>
<evidence type="ECO:0000256" key="6">
    <source>
        <dbReference type="ARBA" id="ARBA00047317"/>
    </source>
</evidence>
<dbReference type="SUPFAM" id="SSF53218">
    <property type="entry name" value="Molybdenum cofactor biosynthesis proteins"/>
    <property type="match status" value="1"/>
</dbReference>
<evidence type="ECO:0000256" key="3">
    <source>
        <dbReference type="ARBA" id="ARBA00010763"/>
    </source>
</evidence>
<comment type="similarity">
    <text evidence="3 7">Belongs to the MoeA family.</text>
</comment>
<evidence type="ECO:0000256" key="2">
    <source>
        <dbReference type="ARBA" id="ARBA00005046"/>
    </source>
</evidence>
<comment type="cofactor">
    <cofactor evidence="7">
        <name>Mg(2+)</name>
        <dbReference type="ChEBI" id="CHEBI:18420"/>
    </cofactor>
</comment>
<dbReference type="SUPFAM" id="SSF63882">
    <property type="entry name" value="MoeA N-terminal region -like"/>
    <property type="match status" value="1"/>
</dbReference>
<evidence type="ECO:0000256" key="7">
    <source>
        <dbReference type="RuleBase" id="RU365090"/>
    </source>
</evidence>
<dbReference type="EC" id="2.10.1.1" evidence="7"/>
<dbReference type="CDD" id="cd00887">
    <property type="entry name" value="MoeA"/>
    <property type="match status" value="1"/>
</dbReference>
<dbReference type="Gene3D" id="2.170.190.11">
    <property type="entry name" value="Molybdopterin biosynthesis moea protein, domain 3"/>
    <property type="match status" value="1"/>
</dbReference>
<evidence type="ECO:0000256" key="1">
    <source>
        <dbReference type="ARBA" id="ARBA00002901"/>
    </source>
</evidence>
<dbReference type="Gene3D" id="3.90.105.10">
    <property type="entry name" value="Molybdopterin biosynthesis moea protein, domain 2"/>
    <property type="match status" value="1"/>
</dbReference>
<organism evidence="9 10">
    <name type="scientific">Candidatus Mycolicibacterium alkanivorans</name>
    <dbReference type="NCBI Taxonomy" id="2954114"/>
    <lineage>
        <taxon>Bacteria</taxon>
        <taxon>Bacillati</taxon>
        <taxon>Actinomycetota</taxon>
        <taxon>Actinomycetes</taxon>
        <taxon>Mycobacteriales</taxon>
        <taxon>Mycobacteriaceae</taxon>
        <taxon>Mycolicibacterium</taxon>
    </lineage>
</organism>
<evidence type="ECO:0000256" key="5">
    <source>
        <dbReference type="ARBA" id="ARBA00023150"/>
    </source>
</evidence>
<dbReference type="InterPro" id="IPR036135">
    <property type="entry name" value="MoeA_linker/N_sf"/>
</dbReference>
<dbReference type="Gene3D" id="2.40.340.10">
    <property type="entry name" value="MoeA, C-terminal, domain IV"/>
    <property type="match status" value="1"/>
</dbReference>
<dbReference type="RefSeq" id="WP_243070174.1">
    <property type="nucleotide sequence ID" value="NZ_JAIVFL010000001.1"/>
</dbReference>
<dbReference type="InterPro" id="IPR038987">
    <property type="entry name" value="MoeA-like"/>
</dbReference>
<dbReference type="SUPFAM" id="SSF63867">
    <property type="entry name" value="MoeA C-terminal domain-like"/>
    <property type="match status" value="1"/>
</dbReference>
<proteinExistence type="inferred from homology"/>
<evidence type="ECO:0000313" key="9">
    <source>
        <dbReference type="EMBL" id="MCI4673657.1"/>
    </source>
</evidence>
<dbReference type="InterPro" id="IPR036425">
    <property type="entry name" value="MoaB/Mog-like_dom_sf"/>
</dbReference>
<gene>
    <name evidence="9" type="ORF">K9U37_01245</name>
</gene>
<evidence type="ECO:0000313" key="10">
    <source>
        <dbReference type="Proteomes" id="UP001139068"/>
    </source>
</evidence>
<dbReference type="InterPro" id="IPR001453">
    <property type="entry name" value="MoaB/Mog_dom"/>
</dbReference>
<keyword evidence="10" id="KW-1185">Reference proteome</keyword>
<accession>A0ABS9YS00</accession>
<protein>
    <recommendedName>
        <fullName evidence="7">Molybdopterin molybdenumtransferase</fullName>
        <ecNumber evidence="7">2.10.1.1</ecNumber>
    </recommendedName>
</protein>
<dbReference type="SMART" id="SM00852">
    <property type="entry name" value="MoCF_biosynth"/>
    <property type="match status" value="1"/>
</dbReference>
<dbReference type="PANTHER" id="PTHR10192">
    <property type="entry name" value="MOLYBDOPTERIN BIOSYNTHESIS PROTEIN"/>
    <property type="match status" value="1"/>
</dbReference>
<dbReference type="NCBIfam" id="NF045515">
    <property type="entry name" value="Glp_gephyrin"/>
    <property type="match status" value="1"/>
</dbReference>
<dbReference type="EMBL" id="JAIVFL010000001">
    <property type="protein sequence ID" value="MCI4673657.1"/>
    <property type="molecule type" value="Genomic_DNA"/>
</dbReference>
<feature type="domain" description="MoaB/Mog" evidence="8">
    <location>
        <begin position="179"/>
        <end position="326"/>
    </location>
</feature>
<dbReference type="InterPro" id="IPR005110">
    <property type="entry name" value="MoeA_linker/N"/>
</dbReference>
<dbReference type="Gene3D" id="3.40.980.10">
    <property type="entry name" value="MoaB/Mog-like domain"/>
    <property type="match status" value="1"/>
</dbReference>
<comment type="catalytic activity">
    <reaction evidence="6">
        <text>adenylyl-molybdopterin + molybdate = Mo-molybdopterin + AMP + H(+)</text>
        <dbReference type="Rhea" id="RHEA:35047"/>
        <dbReference type="ChEBI" id="CHEBI:15378"/>
        <dbReference type="ChEBI" id="CHEBI:36264"/>
        <dbReference type="ChEBI" id="CHEBI:62727"/>
        <dbReference type="ChEBI" id="CHEBI:71302"/>
        <dbReference type="ChEBI" id="CHEBI:456215"/>
        <dbReference type="EC" id="2.10.1.1"/>
    </reaction>
</comment>
<dbReference type="NCBIfam" id="TIGR00177">
    <property type="entry name" value="molyb_syn"/>
    <property type="match status" value="1"/>
</dbReference>
<dbReference type="Proteomes" id="UP001139068">
    <property type="component" value="Unassembled WGS sequence"/>
</dbReference>
<name>A0ABS9YS00_9MYCO</name>
<reference evidence="9" key="1">
    <citation type="journal article" date="2022" name="ISME J.">
        <title>Identification of active gaseous-alkane degraders at natural gas seeps.</title>
        <authorList>
            <person name="Farhan Ul Haque M."/>
            <person name="Hernandez M."/>
            <person name="Crombie A.T."/>
            <person name="Murrell J.C."/>
        </authorList>
    </citation>
    <scope>NUCLEOTIDE SEQUENCE</scope>
    <source>
        <strain evidence="9">ANDR5</strain>
    </source>
</reference>
<keyword evidence="7" id="KW-0460">Magnesium</keyword>
<comment type="caution">
    <text evidence="9">The sequence shown here is derived from an EMBL/GenBank/DDBJ whole genome shotgun (WGS) entry which is preliminary data.</text>
</comment>
<dbReference type="InterPro" id="IPR036688">
    <property type="entry name" value="MoeA_C_domain_IV_sf"/>
</dbReference>
<dbReference type="Pfam" id="PF00994">
    <property type="entry name" value="MoCF_biosynth"/>
    <property type="match status" value="1"/>
</dbReference>
<dbReference type="Pfam" id="PF03454">
    <property type="entry name" value="MoeA_C"/>
    <property type="match status" value="1"/>
</dbReference>
<evidence type="ECO:0000256" key="4">
    <source>
        <dbReference type="ARBA" id="ARBA00022505"/>
    </source>
</evidence>
<dbReference type="PANTHER" id="PTHR10192:SF5">
    <property type="entry name" value="GEPHYRIN"/>
    <property type="match status" value="1"/>
</dbReference>
<evidence type="ECO:0000259" key="8">
    <source>
        <dbReference type="SMART" id="SM00852"/>
    </source>
</evidence>
<keyword evidence="5 7" id="KW-0501">Molybdenum cofactor biosynthesis</keyword>
<dbReference type="Pfam" id="PF03453">
    <property type="entry name" value="MoeA_N"/>
    <property type="match status" value="1"/>
</dbReference>